<evidence type="ECO:0000256" key="4">
    <source>
        <dbReference type="HAMAP-Rule" id="MF_00724"/>
    </source>
</evidence>
<dbReference type="RefSeq" id="WP_100078737.1">
    <property type="nucleotide sequence ID" value="NZ_LT608334.1"/>
</dbReference>
<dbReference type="PRINTS" id="PR01006">
    <property type="entry name" value="FLGHOOKFLIE"/>
</dbReference>
<dbReference type="PANTHER" id="PTHR34653:SF1">
    <property type="entry name" value="FLAGELLAR HOOK-BASAL BODY COMPLEX PROTEIN FLIE"/>
    <property type="match status" value="1"/>
</dbReference>
<dbReference type="GO" id="GO:0005198">
    <property type="term" value="F:structural molecule activity"/>
    <property type="evidence" value="ECO:0007669"/>
    <property type="project" value="InterPro"/>
</dbReference>
<organism evidence="5">
    <name type="scientific">uncultured Pleomorphomonas sp</name>
    <dbReference type="NCBI Taxonomy" id="442121"/>
    <lineage>
        <taxon>Bacteria</taxon>
        <taxon>Pseudomonadati</taxon>
        <taxon>Pseudomonadota</taxon>
        <taxon>Alphaproteobacteria</taxon>
        <taxon>Hyphomicrobiales</taxon>
        <taxon>Pleomorphomonadaceae</taxon>
        <taxon>Pleomorphomonas</taxon>
        <taxon>environmental samples</taxon>
    </lineage>
</organism>
<dbReference type="PANTHER" id="PTHR34653">
    <property type="match status" value="1"/>
</dbReference>
<dbReference type="EMBL" id="FMJD01000002">
    <property type="protein sequence ID" value="SCM72699.1"/>
    <property type="molecule type" value="Genomic_DNA"/>
</dbReference>
<dbReference type="InterPro" id="IPR001624">
    <property type="entry name" value="FliE"/>
</dbReference>
<dbReference type="GO" id="GO:0009425">
    <property type="term" value="C:bacterial-type flagellum basal body"/>
    <property type="evidence" value="ECO:0007669"/>
    <property type="project" value="UniProtKB-SubCell"/>
</dbReference>
<dbReference type="GO" id="GO:0003774">
    <property type="term" value="F:cytoskeletal motor activity"/>
    <property type="evidence" value="ECO:0007669"/>
    <property type="project" value="InterPro"/>
</dbReference>
<keyword evidence="3 4" id="KW-0975">Bacterial flagellum</keyword>
<keyword evidence="5" id="KW-0282">Flagellum</keyword>
<name>A0A212L5S9_9HYPH</name>
<reference evidence="5" key="1">
    <citation type="submission" date="2016-08" db="EMBL/GenBank/DDBJ databases">
        <authorList>
            <person name="Seilhamer J.J."/>
        </authorList>
    </citation>
    <scope>NUCLEOTIDE SEQUENCE</scope>
    <source>
        <strain evidence="5">86</strain>
    </source>
</reference>
<gene>
    <name evidence="4 5" type="primary">fliE</name>
    <name evidence="5" type="ORF">KL86PLE_100674</name>
</gene>
<proteinExistence type="inferred from homology"/>
<dbReference type="GO" id="GO:0071973">
    <property type="term" value="P:bacterial-type flagellum-dependent cell motility"/>
    <property type="evidence" value="ECO:0007669"/>
    <property type="project" value="InterPro"/>
</dbReference>
<dbReference type="AlphaFoldDB" id="A0A212L5S9"/>
<keyword evidence="5" id="KW-0969">Cilium</keyword>
<evidence type="ECO:0000313" key="5">
    <source>
        <dbReference type="EMBL" id="SCM72699.1"/>
    </source>
</evidence>
<protein>
    <recommendedName>
        <fullName evidence="4">Flagellar hook-basal body complex protein FliE</fullName>
    </recommendedName>
</protein>
<dbReference type="Pfam" id="PF02049">
    <property type="entry name" value="FliE"/>
    <property type="match status" value="1"/>
</dbReference>
<comment type="subcellular location">
    <subcellularLocation>
        <location evidence="1 4">Bacterial flagellum basal body</location>
    </subcellularLocation>
</comment>
<comment type="similarity">
    <text evidence="2 4">Belongs to the FliE family.</text>
</comment>
<dbReference type="HAMAP" id="MF_00724">
    <property type="entry name" value="FliE"/>
    <property type="match status" value="1"/>
</dbReference>
<evidence type="ECO:0000256" key="3">
    <source>
        <dbReference type="ARBA" id="ARBA00023143"/>
    </source>
</evidence>
<keyword evidence="5" id="KW-0966">Cell projection</keyword>
<evidence type="ECO:0000256" key="1">
    <source>
        <dbReference type="ARBA" id="ARBA00004117"/>
    </source>
</evidence>
<accession>A0A212L5S9</accession>
<evidence type="ECO:0000256" key="2">
    <source>
        <dbReference type="ARBA" id="ARBA00009272"/>
    </source>
</evidence>
<sequence>MALTTTALNASNVYGAMSRLANRGQSGQAADAAADLAAGAKSPDFGAMLRDQVREVVDQGNASEAKQASYMAGKGDIIDVVTAVSEAEVALDTMVSVRDKVISAYEEIMRMAI</sequence>